<keyword evidence="3" id="KW-0520">NAD</keyword>
<dbReference type="GO" id="GO:0051287">
    <property type="term" value="F:NAD binding"/>
    <property type="evidence" value="ECO:0007669"/>
    <property type="project" value="InterPro"/>
</dbReference>
<dbReference type="SUPFAM" id="SSF52283">
    <property type="entry name" value="Formate/glycerate dehydrogenase catalytic domain-like"/>
    <property type="match status" value="1"/>
</dbReference>
<name>A0A212KMF3_9PROT</name>
<dbReference type="PANTHER" id="PTHR42789:SF1">
    <property type="entry name" value="D-ISOMER SPECIFIC 2-HYDROXYACID DEHYDROGENASE FAMILY PROTEIN (AFU_ORTHOLOGUE AFUA_6G10090)"/>
    <property type="match status" value="1"/>
</dbReference>
<evidence type="ECO:0000256" key="4">
    <source>
        <dbReference type="RuleBase" id="RU003719"/>
    </source>
</evidence>
<dbReference type="PANTHER" id="PTHR42789">
    <property type="entry name" value="D-ISOMER SPECIFIC 2-HYDROXYACID DEHYDROGENASE FAMILY PROTEIN (AFU_ORTHOLOGUE AFUA_6G10090)"/>
    <property type="match status" value="1"/>
</dbReference>
<reference evidence="7" key="1">
    <citation type="submission" date="2016-04" db="EMBL/GenBank/DDBJ databases">
        <authorList>
            <person name="Evans L.H."/>
            <person name="Alamgir A."/>
            <person name="Owens N."/>
            <person name="Weber N.D."/>
            <person name="Virtaneva K."/>
            <person name="Barbian K."/>
            <person name="Babar A."/>
            <person name="Rosenke K."/>
        </authorList>
    </citation>
    <scope>NUCLEOTIDE SEQUENCE</scope>
    <source>
        <strain evidence="7">86</strain>
    </source>
</reference>
<dbReference type="Pfam" id="PF00389">
    <property type="entry name" value="2-Hacid_dh"/>
    <property type="match status" value="1"/>
</dbReference>
<organism evidence="7">
    <name type="scientific">uncultured Alphaproteobacteria bacterium</name>
    <dbReference type="NCBI Taxonomy" id="91750"/>
    <lineage>
        <taxon>Bacteria</taxon>
        <taxon>Pseudomonadati</taxon>
        <taxon>Pseudomonadota</taxon>
        <taxon>Alphaproteobacteria</taxon>
        <taxon>environmental samples</taxon>
    </lineage>
</organism>
<dbReference type="InterPro" id="IPR006140">
    <property type="entry name" value="D-isomer_DH_NAD-bd"/>
</dbReference>
<dbReference type="GO" id="GO:0016616">
    <property type="term" value="F:oxidoreductase activity, acting on the CH-OH group of donors, NAD or NADP as acceptor"/>
    <property type="evidence" value="ECO:0007669"/>
    <property type="project" value="InterPro"/>
</dbReference>
<sequence length="320" mass="34011">MYKVAVVGPIHEEGMKLFRSRSDVEAHVLEDLSPAGIARGVTGVDAINIRTQSLPREVLALAPGLRIVSRHGVGFDNVDVAYLSSRKIPMAIAADANYTAVAEEAVTMMLCLLKNVAEADAAVRAGDFAWRNTGVLSDLMDRHVLVLGFGRIGQRVATLCQAFGAKVSAYDPYVTASPVPGVEMTADYKALLPKIDILTLHLPSLPETVGMIGAAELATMKPTALVVNTARGGIVDEDALAAALRDGVIGGAGLDVFLKEPHDHTHPLFAQKHCVFSPHAAALTRECAVRMAVQSARNILDCLDGKLDPRVVVNRKAIGL</sequence>
<dbReference type="InterPro" id="IPR029753">
    <property type="entry name" value="D-isomer_DH_CS"/>
</dbReference>
<feature type="domain" description="D-isomer specific 2-hydroxyacid dehydrogenase catalytic" evidence="5">
    <location>
        <begin position="4"/>
        <end position="312"/>
    </location>
</feature>
<dbReference type="PROSITE" id="PS00671">
    <property type="entry name" value="D_2_HYDROXYACID_DH_3"/>
    <property type="match status" value="1"/>
</dbReference>
<evidence type="ECO:0000256" key="1">
    <source>
        <dbReference type="ARBA" id="ARBA00005854"/>
    </source>
</evidence>
<evidence type="ECO:0000259" key="6">
    <source>
        <dbReference type="Pfam" id="PF02826"/>
    </source>
</evidence>
<dbReference type="EMBL" id="FLUO01000003">
    <property type="protein sequence ID" value="SBW12861.1"/>
    <property type="molecule type" value="Genomic_DNA"/>
</dbReference>
<dbReference type="Gene3D" id="3.40.50.720">
    <property type="entry name" value="NAD(P)-binding Rossmann-like Domain"/>
    <property type="match status" value="2"/>
</dbReference>
<dbReference type="Pfam" id="PF02826">
    <property type="entry name" value="2-Hacid_dh_C"/>
    <property type="match status" value="1"/>
</dbReference>
<evidence type="ECO:0000256" key="3">
    <source>
        <dbReference type="ARBA" id="ARBA00023027"/>
    </source>
</evidence>
<feature type="domain" description="D-isomer specific 2-hydroxyacid dehydrogenase NAD-binding" evidence="6">
    <location>
        <begin position="106"/>
        <end position="281"/>
    </location>
</feature>
<dbReference type="AlphaFoldDB" id="A0A212KMF3"/>
<evidence type="ECO:0000256" key="2">
    <source>
        <dbReference type="ARBA" id="ARBA00023002"/>
    </source>
</evidence>
<evidence type="ECO:0000259" key="5">
    <source>
        <dbReference type="Pfam" id="PF00389"/>
    </source>
</evidence>
<evidence type="ECO:0000313" key="7">
    <source>
        <dbReference type="EMBL" id="SBW12861.1"/>
    </source>
</evidence>
<dbReference type="InterPro" id="IPR050857">
    <property type="entry name" value="D-2-hydroxyacid_DH"/>
</dbReference>
<gene>
    <name evidence="7" type="ORF">KL86APRO_30352</name>
</gene>
<keyword evidence="2 4" id="KW-0560">Oxidoreductase</keyword>
<dbReference type="InterPro" id="IPR036291">
    <property type="entry name" value="NAD(P)-bd_dom_sf"/>
</dbReference>
<dbReference type="CDD" id="cd12173">
    <property type="entry name" value="PGDH_4"/>
    <property type="match status" value="1"/>
</dbReference>
<accession>A0A212KMF3</accession>
<proteinExistence type="inferred from homology"/>
<protein>
    <submittedName>
        <fullName evidence="7">Putative d-3-phosphoglycerate dehydrogenase</fullName>
    </submittedName>
</protein>
<dbReference type="InterPro" id="IPR006139">
    <property type="entry name" value="D-isomer_2_OHA_DH_cat_dom"/>
</dbReference>
<dbReference type="SUPFAM" id="SSF51735">
    <property type="entry name" value="NAD(P)-binding Rossmann-fold domains"/>
    <property type="match status" value="1"/>
</dbReference>
<comment type="similarity">
    <text evidence="1 4">Belongs to the D-isomer specific 2-hydroxyacid dehydrogenase family.</text>
</comment>